<evidence type="ECO:0000313" key="3">
    <source>
        <dbReference type="EMBL" id="MEE1977197.1"/>
    </source>
</evidence>
<dbReference type="Gene3D" id="1.10.10.1110">
    <property type="entry name" value="Methyltransferase PG1098, N-terminal domain"/>
    <property type="match status" value="1"/>
</dbReference>
<protein>
    <submittedName>
        <fullName evidence="3">Class I SAM-dependent methyltransferase</fullName>
    </submittedName>
</protein>
<accession>A0ABU7IW27</accession>
<feature type="domain" description="PG-1098 ferredoxin-like" evidence="2">
    <location>
        <begin position="279"/>
        <end position="321"/>
    </location>
</feature>
<proteinExistence type="predicted"/>
<dbReference type="SUPFAM" id="SSF53335">
    <property type="entry name" value="S-adenosyl-L-methionine-dependent methyltransferases"/>
    <property type="match status" value="1"/>
</dbReference>
<dbReference type="PANTHER" id="PTHR14741:SF32">
    <property type="entry name" value="TRIMETHYLGUANOSINE SYNTHASE"/>
    <property type="match status" value="1"/>
</dbReference>
<evidence type="ECO:0000259" key="2">
    <source>
        <dbReference type="Pfam" id="PF22013"/>
    </source>
</evidence>
<reference evidence="3 4" key="1">
    <citation type="submission" date="2024-01" db="EMBL/GenBank/DDBJ databases">
        <title>Maribacter spp. originated from different algae showed divergent polysaccharides utilization ability.</title>
        <authorList>
            <person name="Wang H."/>
            <person name="Wu Y."/>
        </authorList>
    </citation>
    <scope>NUCLEOTIDE SEQUENCE [LARGE SCALE GENOMIC DNA]</scope>
    <source>
        <strain evidence="3 4">PR1</strain>
    </source>
</reference>
<evidence type="ECO:0000313" key="4">
    <source>
        <dbReference type="Proteomes" id="UP001356308"/>
    </source>
</evidence>
<dbReference type="InterPro" id="IPR029063">
    <property type="entry name" value="SAM-dependent_MTases_sf"/>
</dbReference>
<dbReference type="Pfam" id="PF22013">
    <property type="entry name" value="PG_1098_Fer"/>
    <property type="match status" value="1"/>
</dbReference>
<dbReference type="Gene3D" id="3.40.50.150">
    <property type="entry name" value="Vaccinia Virus protein VP39"/>
    <property type="match status" value="1"/>
</dbReference>
<gene>
    <name evidence="3" type="ORF">V1I91_14005</name>
</gene>
<keyword evidence="3" id="KW-0489">Methyltransferase</keyword>
<sequence>MNKNLLNTEVQDYITNNLKTDIHSILLGKNDFPNVSSRELVEQLESKGRAQKKLPTWFSTPNIYYPNKLNISQTSSEVTARYKAELMQGNTILDVTGGFGVDTFYFSKRFQKVFHIEKEQQLSKIAEHNFKQLGVTNIESINANGIEFLKSTEESIDWIYLDPSRRDNRNKKVYFLQDCEPDVTLHLGFLFSKSENILIKTGPLLDLSMGMSQLEHVREIHIVSVENEVKEILWILKKQYVGNIKVKTIDISKDRKNTFQFDVKELNESKVEYSEPMKYLYEPNSAIMKSGAFNLIGKKYGLKKLEEHAHLYTSEILIPFPGRKFIIEKVFPYHKKIIKQLGLDQANITTRNFPESVAQIRKKTKLRDGGKTYLFFTKDLNGKLIVIIGVKS</sequence>
<dbReference type="GO" id="GO:0008168">
    <property type="term" value="F:methyltransferase activity"/>
    <property type="evidence" value="ECO:0007669"/>
    <property type="project" value="UniProtKB-KW"/>
</dbReference>
<dbReference type="GO" id="GO:0032259">
    <property type="term" value="P:methylation"/>
    <property type="evidence" value="ECO:0007669"/>
    <property type="project" value="UniProtKB-KW"/>
</dbReference>
<dbReference type="EMBL" id="JAZDDG010000006">
    <property type="protein sequence ID" value="MEE1977197.1"/>
    <property type="molecule type" value="Genomic_DNA"/>
</dbReference>
<keyword evidence="4" id="KW-1185">Reference proteome</keyword>
<comment type="caution">
    <text evidence="3">The sequence shown here is derived from an EMBL/GenBank/DDBJ whole genome shotgun (WGS) entry which is preliminary data.</text>
</comment>
<dbReference type="InterPro" id="IPR019012">
    <property type="entry name" value="RNA_cap_Gua-N2-MeTrfase"/>
</dbReference>
<dbReference type="InterPro" id="IPR041497">
    <property type="entry name" value="Thump-like"/>
</dbReference>
<dbReference type="Proteomes" id="UP001356308">
    <property type="component" value="Unassembled WGS sequence"/>
</dbReference>
<dbReference type="PANTHER" id="PTHR14741">
    <property type="entry name" value="S-ADENOSYLMETHIONINE-DEPENDENT METHYLTRANSFERASE RELATED"/>
    <property type="match status" value="1"/>
</dbReference>
<dbReference type="InterPro" id="IPR054168">
    <property type="entry name" value="PG_1098_Fer"/>
</dbReference>
<dbReference type="Pfam" id="PF09445">
    <property type="entry name" value="Methyltransf_15"/>
    <property type="match status" value="1"/>
</dbReference>
<dbReference type="Pfam" id="PF18096">
    <property type="entry name" value="Thump_like"/>
    <property type="match status" value="1"/>
</dbReference>
<feature type="domain" description="THUMP-like" evidence="1">
    <location>
        <begin position="322"/>
        <end position="388"/>
    </location>
</feature>
<dbReference type="RefSeq" id="WP_272651887.1">
    <property type="nucleotide sequence ID" value="NZ_JAZDDG010000006.1"/>
</dbReference>
<name>A0ABU7IW27_9FLAO</name>
<organism evidence="3 4">
    <name type="scientific">Maribacter cobaltidurans</name>
    <dbReference type="NCBI Taxonomy" id="1178778"/>
    <lineage>
        <taxon>Bacteria</taxon>
        <taxon>Pseudomonadati</taxon>
        <taxon>Bacteroidota</taxon>
        <taxon>Flavobacteriia</taxon>
        <taxon>Flavobacteriales</taxon>
        <taxon>Flavobacteriaceae</taxon>
        <taxon>Maribacter</taxon>
    </lineage>
</organism>
<evidence type="ECO:0000259" key="1">
    <source>
        <dbReference type="Pfam" id="PF18096"/>
    </source>
</evidence>
<keyword evidence="3" id="KW-0808">Transferase</keyword>